<feature type="compositionally biased region" description="Low complexity" evidence="1">
    <location>
        <begin position="379"/>
        <end position="388"/>
    </location>
</feature>
<comment type="caution">
    <text evidence="3">The sequence shown here is derived from an EMBL/GenBank/DDBJ whole genome shotgun (WGS) entry which is preliminary data.</text>
</comment>
<name>A0A8H3IUE5_9LECA</name>
<feature type="region of interest" description="Disordered" evidence="1">
    <location>
        <begin position="1"/>
        <end position="469"/>
    </location>
</feature>
<evidence type="ECO:0000259" key="2">
    <source>
        <dbReference type="PROSITE" id="PS51082"/>
    </source>
</evidence>
<dbReference type="GO" id="GO:0003779">
    <property type="term" value="F:actin binding"/>
    <property type="evidence" value="ECO:0007669"/>
    <property type="project" value="InterPro"/>
</dbReference>
<keyword evidence="4" id="KW-1185">Reference proteome</keyword>
<feature type="compositionally biased region" description="Pro residues" evidence="1">
    <location>
        <begin position="350"/>
        <end position="360"/>
    </location>
</feature>
<evidence type="ECO:0000256" key="1">
    <source>
        <dbReference type="SAM" id="MobiDB-lite"/>
    </source>
</evidence>
<dbReference type="PROSITE" id="PS51082">
    <property type="entry name" value="WH2"/>
    <property type="match status" value="1"/>
</dbReference>
<sequence length="469" mass="46916">MPGFGGSGPPPPPPLPGGPPGASNLPAKPPPTVAKDRGALLTDITKGARLKKAETNDRSAPIVGKTPGASAGPPNGGAPAVPGLGKPPSGLVPPVPVSGAGGLNRARSNSEATGGGDSSGASAAPQLAGIFAGVGIPKLRKTGGGVDTGADRESPYISDAETRQSAPKPPTSSAPKTPSAPRLSTLRPSPITTESSPPQPSAAANPLVANLRKPPPKPAQRPNSDVSFRSNSELPPRAPPPPPSGAKPPPPPITSRKPSVAAPPPPPSIVPSPPAAPPPPPASAPRPPHSAPTPPAAPPPPPSSAPRPPPARSTPPPPPSSHASYSDSISQSVAMHAARNAFGNGSSSPAAPPPPAPAFPSPLKQSTPATAPPAPSLPPLSNSASQQPIRATLDPSSYTLSNGINPNQGFNSARDSLSPSRNGVTKIEDSRWRFQPESELPKPREFIGGPKKYRAGRGSSVPLNLAQFR</sequence>
<proteinExistence type="predicted"/>
<organism evidence="3 4">
    <name type="scientific">Imshaugia aleurites</name>
    <dbReference type="NCBI Taxonomy" id="172621"/>
    <lineage>
        <taxon>Eukaryota</taxon>
        <taxon>Fungi</taxon>
        <taxon>Dikarya</taxon>
        <taxon>Ascomycota</taxon>
        <taxon>Pezizomycotina</taxon>
        <taxon>Lecanoromycetes</taxon>
        <taxon>OSLEUM clade</taxon>
        <taxon>Lecanoromycetidae</taxon>
        <taxon>Lecanorales</taxon>
        <taxon>Lecanorineae</taxon>
        <taxon>Parmeliaceae</taxon>
        <taxon>Imshaugia</taxon>
    </lineage>
</organism>
<dbReference type="OrthoDB" id="2430277at2759"/>
<feature type="compositionally biased region" description="Pro residues" evidence="1">
    <location>
        <begin position="8"/>
        <end position="19"/>
    </location>
</feature>
<dbReference type="Proteomes" id="UP000664534">
    <property type="component" value="Unassembled WGS sequence"/>
</dbReference>
<dbReference type="AlphaFoldDB" id="A0A8H3IUE5"/>
<accession>A0A8H3IUE5</accession>
<gene>
    <name evidence="3" type="ORF">IMSHALPRED_009564</name>
</gene>
<protein>
    <recommendedName>
        <fullName evidence="2">WH2 domain-containing protein</fullName>
    </recommendedName>
</protein>
<feature type="domain" description="WH2" evidence="2">
    <location>
        <begin position="36"/>
        <end position="53"/>
    </location>
</feature>
<feature type="compositionally biased region" description="Basic and acidic residues" evidence="1">
    <location>
        <begin position="426"/>
        <end position="445"/>
    </location>
</feature>
<feature type="compositionally biased region" description="Pro residues" evidence="1">
    <location>
        <begin position="236"/>
        <end position="253"/>
    </location>
</feature>
<evidence type="ECO:0000313" key="3">
    <source>
        <dbReference type="EMBL" id="CAF9934030.1"/>
    </source>
</evidence>
<feature type="compositionally biased region" description="Low complexity" evidence="1">
    <location>
        <begin position="67"/>
        <end position="89"/>
    </location>
</feature>
<dbReference type="SMART" id="SM00246">
    <property type="entry name" value="WH2"/>
    <property type="match status" value="2"/>
</dbReference>
<evidence type="ECO:0000313" key="4">
    <source>
        <dbReference type="Proteomes" id="UP000664534"/>
    </source>
</evidence>
<dbReference type="EMBL" id="CAJPDT010000074">
    <property type="protein sequence ID" value="CAF9934030.1"/>
    <property type="molecule type" value="Genomic_DNA"/>
</dbReference>
<dbReference type="Pfam" id="PF02205">
    <property type="entry name" value="WH2"/>
    <property type="match status" value="1"/>
</dbReference>
<feature type="compositionally biased region" description="Polar residues" evidence="1">
    <location>
        <begin position="394"/>
        <end position="423"/>
    </location>
</feature>
<reference evidence="3" key="1">
    <citation type="submission" date="2021-03" db="EMBL/GenBank/DDBJ databases">
        <authorList>
            <person name="Tagirdzhanova G."/>
        </authorList>
    </citation>
    <scope>NUCLEOTIDE SEQUENCE</scope>
</reference>
<dbReference type="InterPro" id="IPR003124">
    <property type="entry name" value="WH2_dom"/>
</dbReference>
<feature type="compositionally biased region" description="Polar residues" evidence="1">
    <location>
        <begin position="221"/>
        <end position="233"/>
    </location>
</feature>
<feature type="compositionally biased region" description="Pro residues" evidence="1">
    <location>
        <begin position="261"/>
        <end position="320"/>
    </location>
</feature>